<dbReference type="SUPFAM" id="SSF51556">
    <property type="entry name" value="Metallo-dependent hydrolases"/>
    <property type="match status" value="1"/>
</dbReference>
<evidence type="ECO:0000256" key="3">
    <source>
        <dbReference type="PIRSR" id="PIRSR001238-3"/>
    </source>
</evidence>
<comment type="PTM">
    <text evidence="4">Carbamylation allows a single lysine to coordinate two zinc ions.</text>
</comment>
<keyword evidence="1 3" id="KW-0479">Metal-binding</keyword>
<comment type="similarity">
    <text evidence="1">Belongs to the peptidase M38 family.</text>
</comment>
<feature type="binding site" evidence="3">
    <location>
        <position position="277"/>
    </location>
    <ligand>
        <name>Zn(2+)</name>
        <dbReference type="ChEBI" id="CHEBI:29105"/>
        <label>1</label>
        <note>catalytic</note>
    </ligand>
</feature>
<keyword evidence="7" id="KW-1185">Reference proteome</keyword>
<evidence type="ECO:0000313" key="6">
    <source>
        <dbReference type="EMBL" id="UOB16477.1"/>
    </source>
</evidence>
<dbReference type="InterPro" id="IPR010229">
    <property type="entry name" value="Pept_M38_dipep"/>
</dbReference>
<protein>
    <recommendedName>
        <fullName evidence="1">Isoaspartyl dipeptidase</fullName>
        <ecNumber evidence="1">3.4.19.-</ecNumber>
    </recommendedName>
</protein>
<dbReference type="GO" id="GO:0046872">
    <property type="term" value="F:metal ion binding"/>
    <property type="evidence" value="ECO:0007669"/>
    <property type="project" value="UniProtKB-KW"/>
</dbReference>
<reference evidence="6" key="1">
    <citation type="submission" date="2022-03" db="EMBL/GenBank/DDBJ databases">
        <title>Description of Abyssus ytuae gen. nov., sp. nov., a novel member of the family Flavobacteriaceae isolated from the sediment of Mariana Trench.</title>
        <authorList>
            <person name="Zhang J."/>
            <person name="Xu X."/>
        </authorList>
    </citation>
    <scope>NUCLEOTIDE SEQUENCE</scope>
    <source>
        <strain evidence="6">MT3330</strain>
    </source>
</reference>
<dbReference type="InterPro" id="IPR050378">
    <property type="entry name" value="Metallo-dep_Hydrolases_sf"/>
</dbReference>
<dbReference type="NCBIfam" id="TIGR01975">
    <property type="entry name" value="isoAsp_dipep"/>
    <property type="match status" value="1"/>
</dbReference>
<keyword evidence="1" id="KW-0645">Protease</keyword>
<evidence type="ECO:0000256" key="4">
    <source>
        <dbReference type="PIRSR" id="PIRSR001238-50"/>
    </source>
</evidence>
<feature type="binding site" description="via carbamate group" evidence="3">
    <location>
        <position position="154"/>
    </location>
    <ligand>
        <name>Zn(2+)</name>
        <dbReference type="ChEBI" id="CHEBI:29105"/>
        <label>1</label>
        <note>catalytic</note>
    </ligand>
</feature>
<dbReference type="GO" id="GO:0005737">
    <property type="term" value="C:cytoplasm"/>
    <property type="evidence" value="ECO:0007669"/>
    <property type="project" value="UniProtKB-SubCell"/>
</dbReference>
<dbReference type="Pfam" id="PF01979">
    <property type="entry name" value="Amidohydro_1"/>
    <property type="match status" value="1"/>
</dbReference>
<dbReference type="EC" id="3.4.19.-" evidence="1"/>
<dbReference type="EMBL" id="CP094358">
    <property type="protein sequence ID" value="UOB16477.1"/>
    <property type="molecule type" value="Genomic_DNA"/>
</dbReference>
<feature type="binding site" evidence="3">
    <location>
        <position position="62"/>
    </location>
    <ligand>
        <name>Zn(2+)</name>
        <dbReference type="ChEBI" id="CHEBI:29105"/>
        <label>1</label>
        <note>catalytic</note>
    </ligand>
</feature>
<evidence type="ECO:0000313" key="7">
    <source>
        <dbReference type="Proteomes" id="UP000831290"/>
    </source>
</evidence>
<organism evidence="6 7">
    <name type="scientific">Abyssalbus ytuae</name>
    <dbReference type="NCBI Taxonomy" id="2926907"/>
    <lineage>
        <taxon>Bacteria</taxon>
        <taxon>Pseudomonadati</taxon>
        <taxon>Bacteroidota</taxon>
        <taxon>Flavobacteriia</taxon>
        <taxon>Flavobacteriales</taxon>
        <taxon>Flavobacteriaceae</taxon>
        <taxon>Abyssalbus</taxon>
    </lineage>
</organism>
<dbReference type="RefSeq" id="WP_255841666.1">
    <property type="nucleotide sequence ID" value="NZ_CP094358.1"/>
</dbReference>
<name>A0A9E6ZWG7_9FLAO</name>
<feature type="modified residue" description="N6-carboxylysine" evidence="4">
    <location>
        <position position="154"/>
    </location>
</feature>
<evidence type="ECO:0000256" key="1">
    <source>
        <dbReference type="PIRNR" id="PIRNR001238"/>
    </source>
</evidence>
<dbReference type="Proteomes" id="UP000831290">
    <property type="component" value="Chromosome"/>
</dbReference>
<comment type="PTM">
    <text evidence="1">Carboxylation allows a single lysine to coordinate two zinc ions.</text>
</comment>
<dbReference type="SUPFAM" id="SSF51338">
    <property type="entry name" value="Composite domain of metallo-dependent hydrolases"/>
    <property type="match status" value="1"/>
</dbReference>
<keyword evidence="1 3" id="KW-0862">Zinc</keyword>
<dbReference type="PANTHER" id="PTHR11647">
    <property type="entry name" value="HYDRANTOINASE/DIHYDROPYRIMIDINASE FAMILY MEMBER"/>
    <property type="match status" value="1"/>
</dbReference>
<feature type="binding site" evidence="3">
    <location>
        <position position="60"/>
    </location>
    <ligand>
        <name>Zn(2+)</name>
        <dbReference type="ChEBI" id="CHEBI:29105"/>
        <label>1</label>
        <note>catalytic</note>
    </ligand>
</feature>
<dbReference type="GO" id="GO:0006508">
    <property type="term" value="P:proteolysis"/>
    <property type="evidence" value="ECO:0007669"/>
    <property type="project" value="UniProtKB-KW"/>
</dbReference>
<comment type="subcellular location">
    <subcellularLocation>
        <location evidence="1">Cytoplasm</location>
    </subcellularLocation>
</comment>
<dbReference type="InterPro" id="IPR006680">
    <property type="entry name" value="Amidohydro-rel"/>
</dbReference>
<feature type="active site" description="Proton acceptor" evidence="2">
    <location>
        <position position="277"/>
    </location>
</feature>
<dbReference type="AlphaFoldDB" id="A0A9E6ZWG7"/>
<dbReference type="PIRSF" id="PIRSF001238">
    <property type="entry name" value="IadA"/>
    <property type="match status" value="1"/>
</dbReference>
<feature type="binding site" evidence="3">
    <location>
        <position position="222"/>
    </location>
    <ligand>
        <name>Zn(2+)</name>
        <dbReference type="ChEBI" id="CHEBI:29105"/>
        <label>2</label>
        <note>catalytic</note>
    </ligand>
</feature>
<dbReference type="GO" id="GO:0008798">
    <property type="term" value="F:beta-aspartyl-peptidase activity"/>
    <property type="evidence" value="ECO:0007669"/>
    <property type="project" value="InterPro"/>
</dbReference>
<dbReference type="GO" id="GO:0008237">
    <property type="term" value="F:metallopeptidase activity"/>
    <property type="evidence" value="ECO:0007669"/>
    <property type="project" value="UniProtKB-KW"/>
</dbReference>
<keyword evidence="1 6" id="KW-0378">Hydrolase</keyword>
<dbReference type="InterPro" id="IPR032466">
    <property type="entry name" value="Metal_Hydrolase"/>
</dbReference>
<comment type="function">
    <text evidence="1">Catalyzes the hydrolytic cleavage of a subset of L-isoaspartyl (L-beta-aspartyl) dipeptides. Used to degrade proteins damaged by L-isoaspartyl residues formation.</text>
</comment>
<feature type="binding site" evidence="3">
    <location>
        <position position="193"/>
    </location>
    <ligand>
        <name>Zn(2+)</name>
        <dbReference type="ChEBI" id="CHEBI:29105"/>
        <label>2</label>
        <note>catalytic</note>
    </ligand>
</feature>
<proteinExistence type="inferred from homology"/>
<dbReference type="Gene3D" id="3.20.20.140">
    <property type="entry name" value="Metal-dependent hydrolases"/>
    <property type="match status" value="1"/>
</dbReference>
<dbReference type="KEGG" id="fbm:MQE35_12105"/>
<dbReference type="Gene3D" id="2.30.40.10">
    <property type="entry name" value="Urease, subunit C, domain 1"/>
    <property type="match status" value="1"/>
</dbReference>
<sequence>MLTLIKNAELYSPEYLGKQDILISGEKIAAISPNLNAFTNHARVWDAKGKIITPGIIDQHIHIIGAGGKNGFSSMTPEVTLGELISCGTTTVVGLLGTDGTARNIRTLYGKVKSLEQEGVSAFMLCGYYGIDTVTITDSIQADMIFIDKVVGCKIAISDVRSSYPTATELVRKLRDVRVGGCIGNKKGILHIHLGNLDSKMDVLFELVKKYQFPVEHISPTHVGRTKELFDQAIEFAKLGGIVDITTGASKYTDPYKSVLYALEQGVSIHNMTFSSDGHAGLSAPDEKGNLTRTKKAPIDKNLEEVINLIQKGGVPIEDAFRLITANPAKNLGLAYKGKLEVGCDADICAFDKDFNLLDVFARGQHMMEDTKIIVKGNFES</sequence>
<accession>A0A9E6ZWG7</accession>
<dbReference type="InterPro" id="IPR011059">
    <property type="entry name" value="Metal-dep_hydrolase_composite"/>
</dbReference>
<gene>
    <name evidence="6" type="primary">iadA</name>
    <name evidence="6" type="ORF">MQE35_12105</name>
</gene>
<keyword evidence="1" id="KW-0482">Metalloprotease</keyword>
<evidence type="ECO:0000259" key="5">
    <source>
        <dbReference type="Pfam" id="PF01979"/>
    </source>
</evidence>
<feature type="domain" description="Amidohydrolase-related" evidence="5">
    <location>
        <begin position="51"/>
        <end position="367"/>
    </location>
</feature>
<dbReference type="PANTHER" id="PTHR11647:SF1">
    <property type="entry name" value="COLLAPSIN RESPONSE MEDIATOR PROTEIN"/>
    <property type="match status" value="1"/>
</dbReference>
<evidence type="ECO:0000256" key="2">
    <source>
        <dbReference type="PIRSR" id="PIRSR001238-1"/>
    </source>
</evidence>
<comment type="cofactor">
    <cofactor evidence="1 3">
        <name>Zn(2+)</name>
        <dbReference type="ChEBI" id="CHEBI:29105"/>
    </cofactor>
    <text evidence="1 3">Binds 2 Zn(2+) ions per subunit.</text>
</comment>
<feature type="binding site" description="via carbamate group" evidence="3">
    <location>
        <position position="154"/>
    </location>
    <ligand>
        <name>Zn(2+)</name>
        <dbReference type="ChEBI" id="CHEBI:29105"/>
        <label>2</label>
        <note>catalytic</note>
    </ligand>
</feature>
<dbReference type="GO" id="GO:0016810">
    <property type="term" value="F:hydrolase activity, acting on carbon-nitrogen (but not peptide) bonds"/>
    <property type="evidence" value="ECO:0007669"/>
    <property type="project" value="InterPro"/>
</dbReference>